<reference evidence="1 2" key="1">
    <citation type="journal article" date="2005" name="Nucleic Acids Res.">
        <title>Genomic blueprint of Hahella chejuensis, a marine microbe producing an algicidal agent.</title>
        <authorList>
            <person name="Jeong H."/>
            <person name="Yim J.H."/>
            <person name="Lee C."/>
            <person name="Choi S.-H."/>
            <person name="Park Y.K."/>
            <person name="Yoon S.H."/>
            <person name="Hur C.-G."/>
            <person name="Kang H.-Y."/>
            <person name="Kim D."/>
            <person name="Lee H.H."/>
            <person name="Park K.H."/>
            <person name="Park S.-H."/>
            <person name="Park H.-S."/>
            <person name="Lee H.K."/>
            <person name="Oh T.K."/>
            <person name="Kim J.F."/>
        </authorList>
    </citation>
    <scope>NUCLEOTIDE SEQUENCE [LARGE SCALE GENOMIC DNA]</scope>
    <source>
        <strain evidence="1 2">KCTC 2396</strain>
    </source>
</reference>
<evidence type="ECO:0000313" key="1">
    <source>
        <dbReference type="EMBL" id="ABC29141.1"/>
    </source>
</evidence>
<name>Q2SJN3_HAHCH</name>
<dbReference type="Proteomes" id="UP000000238">
    <property type="component" value="Chromosome"/>
</dbReference>
<sequence>MGMSRRLFEEEGIITRVFDEPEKTETGPALRRPGRFQD</sequence>
<dbReference type="KEGG" id="hch:HCH_02318"/>
<dbReference type="AlphaFoldDB" id="Q2SJN3"/>
<protein>
    <submittedName>
        <fullName evidence="1">Uncharacterized protein</fullName>
    </submittedName>
</protein>
<proteinExistence type="predicted"/>
<dbReference type="EMBL" id="CP000155">
    <property type="protein sequence ID" value="ABC29141.1"/>
    <property type="molecule type" value="Genomic_DNA"/>
</dbReference>
<evidence type="ECO:0000313" key="2">
    <source>
        <dbReference type="Proteomes" id="UP000000238"/>
    </source>
</evidence>
<organism evidence="1 2">
    <name type="scientific">Hahella chejuensis (strain KCTC 2396)</name>
    <dbReference type="NCBI Taxonomy" id="349521"/>
    <lineage>
        <taxon>Bacteria</taxon>
        <taxon>Pseudomonadati</taxon>
        <taxon>Pseudomonadota</taxon>
        <taxon>Gammaproteobacteria</taxon>
        <taxon>Oceanospirillales</taxon>
        <taxon>Hahellaceae</taxon>
        <taxon>Hahella</taxon>
    </lineage>
</organism>
<gene>
    <name evidence="1" type="ordered locus">HCH_02318</name>
</gene>
<dbReference type="STRING" id="349521.HCH_02318"/>
<dbReference type="HOGENOM" id="CLU_3328554_0_0_6"/>
<accession>Q2SJN3</accession>
<keyword evidence="2" id="KW-1185">Reference proteome</keyword>